<dbReference type="SUPFAM" id="SSF50494">
    <property type="entry name" value="Trypsin-like serine proteases"/>
    <property type="match status" value="1"/>
</dbReference>
<protein>
    <submittedName>
        <fullName evidence="2">Uncharacterized protein</fullName>
    </submittedName>
</protein>
<organism evidence="2 3">
    <name type="scientific">Apolygus lucorum</name>
    <name type="common">Small green plant bug</name>
    <name type="synonym">Lygocoris lucorum</name>
    <dbReference type="NCBI Taxonomy" id="248454"/>
    <lineage>
        <taxon>Eukaryota</taxon>
        <taxon>Metazoa</taxon>
        <taxon>Ecdysozoa</taxon>
        <taxon>Arthropoda</taxon>
        <taxon>Hexapoda</taxon>
        <taxon>Insecta</taxon>
        <taxon>Pterygota</taxon>
        <taxon>Neoptera</taxon>
        <taxon>Paraneoptera</taxon>
        <taxon>Hemiptera</taxon>
        <taxon>Heteroptera</taxon>
        <taxon>Panheteroptera</taxon>
        <taxon>Cimicomorpha</taxon>
        <taxon>Miridae</taxon>
        <taxon>Mirini</taxon>
        <taxon>Apolygus</taxon>
    </lineage>
</organism>
<keyword evidence="1" id="KW-1015">Disulfide bond</keyword>
<dbReference type="PROSITE" id="PS00135">
    <property type="entry name" value="TRYPSIN_SER"/>
    <property type="match status" value="1"/>
</dbReference>
<dbReference type="GO" id="GO:0006508">
    <property type="term" value="P:proteolysis"/>
    <property type="evidence" value="ECO:0007669"/>
    <property type="project" value="InterPro"/>
</dbReference>
<dbReference type="AlphaFoldDB" id="A0A6A4J477"/>
<comment type="caution">
    <text evidence="2">The sequence shown here is derived from an EMBL/GenBank/DDBJ whole genome shotgun (WGS) entry which is preliminary data.</text>
</comment>
<dbReference type="Gene3D" id="2.40.10.10">
    <property type="entry name" value="Trypsin-like serine proteases"/>
    <property type="match status" value="2"/>
</dbReference>
<dbReference type="InterPro" id="IPR033116">
    <property type="entry name" value="TRYPSIN_SER"/>
</dbReference>
<reference evidence="2" key="1">
    <citation type="journal article" date="2021" name="Mol. Ecol. Resour.">
        <title>Apolygus lucorum genome provides insights into omnivorousness and mesophyll feeding.</title>
        <authorList>
            <person name="Liu Y."/>
            <person name="Liu H."/>
            <person name="Wang H."/>
            <person name="Huang T."/>
            <person name="Liu B."/>
            <person name="Yang B."/>
            <person name="Yin L."/>
            <person name="Li B."/>
            <person name="Zhang Y."/>
            <person name="Zhang S."/>
            <person name="Jiang F."/>
            <person name="Zhang X."/>
            <person name="Ren Y."/>
            <person name="Wang B."/>
            <person name="Wang S."/>
            <person name="Lu Y."/>
            <person name="Wu K."/>
            <person name="Fan W."/>
            <person name="Wang G."/>
        </authorList>
    </citation>
    <scope>NUCLEOTIDE SEQUENCE</scope>
    <source>
        <strain evidence="2">12Hb</strain>
    </source>
</reference>
<dbReference type="SMART" id="SM00020">
    <property type="entry name" value="Tryp_SPc"/>
    <property type="match status" value="1"/>
</dbReference>
<dbReference type="PROSITE" id="PS50240">
    <property type="entry name" value="TRYPSIN_DOM"/>
    <property type="match status" value="1"/>
</dbReference>
<dbReference type="InterPro" id="IPR009003">
    <property type="entry name" value="Peptidase_S1_PA"/>
</dbReference>
<dbReference type="InterPro" id="IPR001254">
    <property type="entry name" value="Trypsin_dom"/>
</dbReference>
<dbReference type="EMBL" id="WIXP02000013">
    <property type="protein sequence ID" value="KAF6200644.1"/>
    <property type="molecule type" value="Genomic_DNA"/>
</dbReference>
<evidence type="ECO:0000256" key="1">
    <source>
        <dbReference type="ARBA" id="ARBA00023157"/>
    </source>
</evidence>
<name>A0A6A4J477_APOLU</name>
<accession>A0A6A4J477</accession>
<keyword evidence="3" id="KW-1185">Reference proteome</keyword>
<proteinExistence type="predicted"/>
<dbReference type="PRINTS" id="PR00722">
    <property type="entry name" value="CHYMOTRYPSIN"/>
</dbReference>
<dbReference type="Proteomes" id="UP000466442">
    <property type="component" value="Unassembled WGS sequence"/>
</dbReference>
<dbReference type="InterPro" id="IPR001314">
    <property type="entry name" value="Peptidase_S1A"/>
</dbReference>
<dbReference type="Pfam" id="PF00089">
    <property type="entry name" value="Trypsin"/>
    <property type="match status" value="1"/>
</dbReference>
<evidence type="ECO:0000313" key="3">
    <source>
        <dbReference type="Proteomes" id="UP000466442"/>
    </source>
</evidence>
<gene>
    <name evidence="2" type="ORF">GE061_005087</name>
</gene>
<dbReference type="PANTHER" id="PTHR24253">
    <property type="entry name" value="TRANSMEMBRANE PROTEASE SERINE"/>
    <property type="match status" value="1"/>
</dbReference>
<sequence length="391" mass="44649">MVTMPVEAAGATRMKRVINGSPYLDIEKSDYLSLRYFVWISNGHNCDVPVPDVIKDQINLNKDYEWNFGLDVFFYWWGSVCAPRYNHLRCTGSLLTPRLVQTACHCVVHFYVHQSTTGRAVALNAAEEKFSVHTATRFVENLPEGVYSKDFVVHPKCNNDNIDKFTKQQGAFSNLKYDYALMILEHPVTPIHGVFAPLYRVADLAKIWTGIMSKRKMCLNIGFGNFRKLNEVLEKSEYLRHGWVTTLDYLSCERMQIYTKHYNEEVTWFCTDKLGPVSFSSGKGDSGGPVTCDNEYAGIVCEGTEDYNKQMSTAFTVYENAYEYREELSYRIYQIYGSDDALNNYRVTSEPFYNLQFSLFLQGNSTSTGSSTINNNILYGFYGLILSSIIG</sequence>
<evidence type="ECO:0000313" key="2">
    <source>
        <dbReference type="EMBL" id="KAF6200644.1"/>
    </source>
</evidence>
<dbReference type="GO" id="GO:0004252">
    <property type="term" value="F:serine-type endopeptidase activity"/>
    <property type="evidence" value="ECO:0007669"/>
    <property type="project" value="InterPro"/>
</dbReference>
<dbReference type="InterPro" id="IPR043504">
    <property type="entry name" value="Peptidase_S1_PA_chymotrypsin"/>
</dbReference>